<reference evidence="3" key="1">
    <citation type="submission" date="2019-06" db="EMBL/GenBank/DDBJ databases">
        <title>Draft genome sequence of the griseofulvin-producing fungus Xylaria cubensis strain G536.</title>
        <authorList>
            <person name="Mead M.E."/>
            <person name="Raja H.A."/>
            <person name="Steenwyk J.L."/>
            <person name="Knowles S.L."/>
            <person name="Oberlies N.H."/>
            <person name="Rokas A."/>
        </authorList>
    </citation>
    <scope>NUCLEOTIDE SEQUENCE [LARGE SCALE GENOMIC DNA]</scope>
    <source>
        <strain evidence="3">G536</strain>
    </source>
</reference>
<accession>A0A553HQI1</accession>
<feature type="compositionally biased region" description="Polar residues" evidence="1">
    <location>
        <begin position="344"/>
        <end position="361"/>
    </location>
</feature>
<evidence type="ECO:0000313" key="2">
    <source>
        <dbReference type="EMBL" id="TRX90197.1"/>
    </source>
</evidence>
<keyword evidence="3" id="KW-1185">Reference proteome</keyword>
<comment type="caution">
    <text evidence="2">The sequence shown here is derived from an EMBL/GenBank/DDBJ whole genome shotgun (WGS) entry which is preliminary data.</text>
</comment>
<evidence type="ECO:0000256" key="1">
    <source>
        <dbReference type="SAM" id="MobiDB-lite"/>
    </source>
</evidence>
<organism evidence="2 3">
    <name type="scientific">Xylaria flabelliformis</name>
    <dbReference type="NCBI Taxonomy" id="2512241"/>
    <lineage>
        <taxon>Eukaryota</taxon>
        <taxon>Fungi</taxon>
        <taxon>Dikarya</taxon>
        <taxon>Ascomycota</taxon>
        <taxon>Pezizomycotina</taxon>
        <taxon>Sordariomycetes</taxon>
        <taxon>Xylariomycetidae</taxon>
        <taxon>Xylariales</taxon>
        <taxon>Xylariaceae</taxon>
        <taxon>Xylaria</taxon>
    </lineage>
</organism>
<gene>
    <name evidence="2" type="ORF">FHL15_008925</name>
</gene>
<proteinExistence type="predicted"/>
<evidence type="ECO:0000313" key="3">
    <source>
        <dbReference type="Proteomes" id="UP000319160"/>
    </source>
</evidence>
<protein>
    <submittedName>
        <fullName evidence="2">Uncharacterized protein</fullName>
    </submittedName>
</protein>
<feature type="compositionally biased region" description="Polar residues" evidence="1">
    <location>
        <begin position="101"/>
        <end position="114"/>
    </location>
</feature>
<feature type="region of interest" description="Disordered" evidence="1">
    <location>
        <begin position="92"/>
        <end position="114"/>
    </location>
</feature>
<name>A0A553HQI1_9PEZI</name>
<dbReference type="EMBL" id="VFLP01000058">
    <property type="protein sequence ID" value="TRX90197.1"/>
    <property type="molecule type" value="Genomic_DNA"/>
</dbReference>
<dbReference type="AlphaFoldDB" id="A0A553HQI1"/>
<dbReference type="OrthoDB" id="5396360at2759"/>
<feature type="region of interest" description="Disordered" evidence="1">
    <location>
        <begin position="344"/>
        <end position="460"/>
    </location>
</feature>
<sequence length="460" mass="51058">METATTCCSQCEHRLGSLLNLWTQIGKRYISPVQAAHALDISPEGVIRQGEVGTIVDNWGQLLLRTSSIRIKDLDGRDTIQPTIQRLLNLKNADDDHGSRPSENFNHRQTTSETPELDRILNEVDAQRGELERLDTAGYHIVASFDQAVERINKETGKLKTDMVQMTGELSDYSAKTTVLADDIQGIQETLQPLAAQSNFKQESSYIRNAISEAKVSWRVELRDTWEKHQQQLNLLEMKFVTARQDLKDSQASFESARTTAKAALLKSEANTGEIATLKAELQHLRQELALERSYKSSTTNPVFAGREMDILTSNITKISQRASQVETLQMEFELLKGRVQRMEAQTTASQKGPAISPQQEESLHPQPMNSNRKGSPGCLVEDSISVGSTSVIPNGNNGYGGQSLTTHTTNTSYSPPLTKARRNPSRVGMPKLTKSGAIDKRTLKKRSSKSVITTPKVRS</sequence>
<feature type="compositionally biased region" description="Polar residues" evidence="1">
    <location>
        <begin position="386"/>
        <end position="416"/>
    </location>
</feature>
<dbReference type="Proteomes" id="UP000319160">
    <property type="component" value="Unassembled WGS sequence"/>
</dbReference>